<sequence length="301" mass="30181">MSGLRSFARVGAVAAGLTGLALTVPTLAASKDRCCEVAADAPGVSSAGTPVTLDIEVARNGKGCTPTRRTVSVALDGLRARHVRVERVTAGVPLVLVETAANGTVTALDPLADATLICGDATAAARYRITFADEAPTGEARLDVAVSSPAGKPLGNATETVVVAGAVALPPPDEEEEEPPAEEEEPPLEEEPEPTPSEPMPSEPTEAPSTPEAPPTTEAPAYEESPGPAGGDEPAATEPPALSQSDRLAGGPSAPLIGAGLALAAAAVLAVGTLGWWYRRRTPADPTDLDGPTVAVTSAGG</sequence>
<evidence type="ECO:0000256" key="3">
    <source>
        <dbReference type="SAM" id="SignalP"/>
    </source>
</evidence>
<keyword evidence="2" id="KW-0472">Membrane</keyword>
<dbReference type="EMBL" id="BSDI01000013">
    <property type="protein sequence ID" value="GLH97815.1"/>
    <property type="molecule type" value="Genomic_DNA"/>
</dbReference>
<accession>A0ABQ5QWV6</accession>
<keyword evidence="2" id="KW-1133">Transmembrane helix</keyword>
<feature type="chain" id="PRO_5046653130" evidence="3">
    <location>
        <begin position="29"/>
        <end position="301"/>
    </location>
</feature>
<dbReference type="Proteomes" id="UP001144280">
    <property type="component" value="Unassembled WGS sequence"/>
</dbReference>
<dbReference type="RefSeq" id="WP_281896071.1">
    <property type="nucleotide sequence ID" value="NZ_BSDI01000013.1"/>
</dbReference>
<keyword evidence="2" id="KW-0812">Transmembrane</keyword>
<keyword evidence="5" id="KW-1185">Reference proteome</keyword>
<reference evidence="4" key="1">
    <citation type="submission" date="2022-12" db="EMBL/GenBank/DDBJ databases">
        <title>New Phytohabitans aurantiacus sp. RD004123 nov., an actinomycete isolated from soil.</title>
        <authorList>
            <person name="Triningsih D.W."/>
            <person name="Harunari E."/>
            <person name="Igarashi Y."/>
        </authorList>
    </citation>
    <scope>NUCLEOTIDE SEQUENCE</scope>
    <source>
        <strain evidence="4">RD004123</strain>
    </source>
</reference>
<feature type="signal peptide" evidence="3">
    <location>
        <begin position="1"/>
        <end position="28"/>
    </location>
</feature>
<proteinExistence type="predicted"/>
<feature type="transmembrane region" description="Helical" evidence="2">
    <location>
        <begin position="256"/>
        <end position="278"/>
    </location>
</feature>
<feature type="region of interest" description="Disordered" evidence="1">
    <location>
        <begin position="281"/>
        <end position="301"/>
    </location>
</feature>
<feature type="compositionally biased region" description="Low complexity" evidence="1">
    <location>
        <begin position="203"/>
        <end position="226"/>
    </location>
</feature>
<evidence type="ECO:0000313" key="5">
    <source>
        <dbReference type="Proteomes" id="UP001144280"/>
    </source>
</evidence>
<gene>
    <name evidence="4" type="ORF">Pa4123_30900</name>
</gene>
<evidence type="ECO:0000313" key="4">
    <source>
        <dbReference type="EMBL" id="GLH97815.1"/>
    </source>
</evidence>
<feature type="compositionally biased region" description="Acidic residues" evidence="1">
    <location>
        <begin position="172"/>
        <end position="193"/>
    </location>
</feature>
<keyword evidence="3" id="KW-0732">Signal</keyword>
<comment type="caution">
    <text evidence="4">The sequence shown here is derived from an EMBL/GenBank/DDBJ whole genome shotgun (WGS) entry which is preliminary data.</text>
</comment>
<name>A0ABQ5QWV6_9ACTN</name>
<protein>
    <submittedName>
        <fullName evidence="4">Uncharacterized protein</fullName>
    </submittedName>
</protein>
<feature type="region of interest" description="Disordered" evidence="1">
    <location>
        <begin position="170"/>
        <end position="256"/>
    </location>
</feature>
<evidence type="ECO:0000256" key="1">
    <source>
        <dbReference type="SAM" id="MobiDB-lite"/>
    </source>
</evidence>
<organism evidence="4 5">
    <name type="scientific">Phytohabitans aurantiacus</name>
    <dbReference type="NCBI Taxonomy" id="3016789"/>
    <lineage>
        <taxon>Bacteria</taxon>
        <taxon>Bacillati</taxon>
        <taxon>Actinomycetota</taxon>
        <taxon>Actinomycetes</taxon>
        <taxon>Micromonosporales</taxon>
        <taxon>Micromonosporaceae</taxon>
    </lineage>
</organism>
<evidence type="ECO:0000256" key="2">
    <source>
        <dbReference type="SAM" id="Phobius"/>
    </source>
</evidence>